<evidence type="ECO:0000313" key="1">
    <source>
        <dbReference type="EMBL" id="WYY07722.1"/>
    </source>
</evidence>
<name>A0ABZ2U285_9ACTN</name>
<protein>
    <submittedName>
        <fullName evidence="1">Type VII secretion-associated protein</fullName>
    </submittedName>
</protein>
<evidence type="ECO:0000313" key="2">
    <source>
        <dbReference type="Proteomes" id="UP001479933"/>
    </source>
</evidence>
<reference evidence="1 2" key="1">
    <citation type="journal article" date="2023" name="Virus Evol.">
        <title>Computational host range prediction-The good, the bad, and the ugly.</title>
        <authorList>
            <person name="Howell A.A."/>
            <person name="Versoza C.J."/>
            <person name="Pfeifer S.P."/>
        </authorList>
    </citation>
    <scope>NUCLEOTIDE SEQUENCE [LARGE SCALE GENOMIC DNA]</scope>
    <source>
        <strain evidence="1 2">1610/1b</strain>
    </source>
</reference>
<keyword evidence="2" id="KW-1185">Reference proteome</keyword>
<sequence>MTGPVLDLAYGRVEVTDHVLDVTPILEDIDSAPRRARARSTLADLVRRAGVRTAVLVPTVWGPVRTEAMTSELRAVGLHCPTIPRAVAIAASHADSATRIVVVETGLVPTTGEHWSAHTVTREDGRWVLGRGAVTSPHQIRGDPDWRQMLQQTRGVVVDGPDPDVNGRAVRLLHDTFGVRAAVVDRSRLTAFGGRVRLATGADLLAGLPLPPTPRRRRSGRALAGVSALLTVAAIGAAAWTHWPRATVPDRQTVQVGAAQFAVPGAWLRTDQATEGRGTDRAVFASPDDGRRLIVVVSRLRSGSTPSSVAESLRNRIAQRGDDAVAEFSADLDYAGRRVIGYRENPASGASVAWYVTVDGTAQISIGCQQGTGEASIDAACRQAVGSARARAD</sequence>
<dbReference type="EMBL" id="CP136137">
    <property type="protein sequence ID" value="WYY07722.1"/>
    <property type="molecule type" value="Genomic_DNA"/>
</dbReference>
<accession>A0ABZ2U285</accession>
<dbReference type="NCBIfam" id="TIGR03931">
    <property type="entry name" value="T7SS_Rv3446c"/>
    <property type="match status" value="1"/>
</dbReference>
<organism evidence="1 2">
    <name type="scientific">Gordonia hydrophobica</name>
    <dbReference type="NCBI Taxonomy" id="40516"/>
    <lineage>
        <taxon>Bacteria</taxon>
        <taxon>Bacillati</taxon>
        <taxon>Actinomycetota</taxon>
        <taxon>Actinomycetes</taxon>
        <taxon>Mycobacteriales</taxon>
        <taxon>Gordoniaceae</taxon>
        <taxon>Gordonia</taxon>
    </lineage>
</organism>
<proteinExistence type="predicted"/>
<dbReference type="InterPro" id="IPR023840">
    <property type="entry name" value="T7SS_Rv3446c"/>
</dbReference>
<dbReference type="Proteomes" id="UP001479933">
    <property type="component" value="Chromosome"/>
</dbReference>
<gene>
    <name evidence="1" type="ORF">RVF87_01130</name>
</gene>
<dbReference type="RefSeq" id="WP_066166098.1">
    <property type="nucleotide sequence ID" value="NZ_CP136137.1"/>
</dbReference>